<feature type="transmembrane region" description="Helical" evidence="1">
    <location>
        <begin position="129"/>
        <end position="153"/>
    </location>
</feature>
<evidence type="ECO:0000256" key="1">
    <source>
        <dbReference type="SAM" id="Phobius"/>
    </source>
</evidence>
<dbReference type="PANTHER" id="PTHR35040">
    <property type="match status" value="1"/>
</dbReference>
<dbReference type="InterPro" id="IPR021986">
    <property type="entry name" value="Spherulin4"/>
</dbReference>
<dbReference type="Pfam" id="PF12138">
    <property type="entry name" value="Spherulin4"/>
    <property type="match status" value="1"/>
</dbReference>
<accession>A0A9W9DBW8</accession>
<keyword evidence="3" id="KW-1185">Reference proteome</keyword>
<dbReference type="Proteomes" id="UP001140510">
    <property type="component" value="Unassembled WGS sequence"/>
</dbReference>
<name>A0A9W9DBW8_9PLEO</name>
<keyword evidence="1" id="KW-0812">Transmembrane</keyword>
<evidence type="ECO:0000313" key="3">
    <source>
        <dbReference type="Proteomes" id="UP001140510"/>
    </source>
</evidence>
<dbReference type="AlphaFoldDB" id="A0A9W9DBW8"/>
<proteinExistence type="predicted"/>
<dbReference type="EMBL" id="JAPEVA010000007">
    <property type="protein sequence ID" value="KAJ4410703.1"/>
    <property type="molecule type" value="Genomic_DNA"/>
</dbReference>
<reference evidence="2" key="1">
    <citation type="submission" date="2022-10" db="EMBL/GenBank/DDBJ databases">
        <title>Tapping the CABI collections for fungal endophytes: first genome assemblies for Collariella, Neodidymelliopsis, Ascochyta clinopodiicola, Didymella pomorum, Didymosphaeria variabile, Neocosmospora piperis and Neocucurbitaria cava.</title>
        <authorList>
            <person name="Hill R."/>
        </authorList>
    </citation>
    <scope>NUCLEOTIDE SEQUENCE</scope>
    <source>
        <strain evidence="2">IMI 355091</strain>
    </source>
</reference>
<sequence>MSSPRKPRLSVITSFNSNRDSLNTRNVSSPFSLAIPGRNSNRYSRPVSIPLSIRPASSIYSQDQDFDELEDKDKITPLKPAVIVAERPTRPHPENRQSRALAAYYRQCRLQSGEKRKFRVTCWGIDDRVLAWSVTLTLAFLVVVGVPLVAVLAQKFIVQLPVNVLVPSHAFPGTESWDRLYDAIVQHQDVKFTVIINPDDGPGNGTRPSAEYVDVLNALEVYPHVQMLGYVRTDRGTRDNATVRAEIATYSGWSHFQDLRLNGIFFDQTPYRDEGNASEYLRNISATVRHSKGFLEPKLVVHNPGCVPDVGLIRYRTDMVVIFEGAYSDLPGREQLSNSVRELEKHSLHRQNFGLMIHSTPSNTGDVRLRKIVDKVRRSVEWLYITDLTADVYSGYGSLWEQWLDLVW</sequence>
<evidence type="ECO:0000313" key="2">
    <source>
        <dbReference type="EMBL" id="KAJ4410703.1"/>
    </source>
</evidence>
<comment type="caution">
    <text evidence="2">The sequence shown here is derived from an EMBL/GenBank/DDBJ whole genome shotgun (WGS) entry which is preliminary data.</text>
</comment>
<organism evidence="2 3">
    <name type="scientific">Didymella pomorum</name>
    <dbReference type="NCBI Taxonomy" id="749634"/>
    <lineage>
        <taxon>Eukaryota</taxon>
        <taxon>Fungi</taxon>
        <taxon>Dikarya</taxon>
        <taxon>Ascomycota</taxon>
        <taxon>Pezizomycotina</taxon>
        <taxon>Dothideomycetes</taxon>
        <taxon>Pleosporomycetidae</taxon>
        <taxon>Pleosporales</taxon>
        <taxon>Pleosporineae</taxon>
        <taxon>Didymellaceae</taxon>
        <taxon>Didymella</taxon>
    </lineage>
</organism>
<dbReference type="PANTHER" id="PTHR35040:SF7">
    <property type="entry name" value="FIBRONECTIN TYPE-III DOMAIN-CONTAINING PROTEIN-RELATED"/>
    <property type="match status" value="1"/>
</dbReference>
<evidence type="ECO:0008006" key="4">
    <source>
        <dbReference type="Google" id="ProtNLM"/>
    </source>
</evidence>
<gene>
    <name evidence="2" type="ORF">N0V91_001631</name>
</gene>
<keyword evidence="1" id="KW-1133">Transmembrane helix</keyword>
<keyword evidence="1" id="KW-0472">Membrane</keyword>
<protein>
    <recommendedName>
        <fullName evidence="4">Cell surface spherulin 4-like protein</fullName>
    </recommendedName>
</protein>
<dbReference type="OrthoDB" id="5342184at2759"/>